<reference evidence="1" key="1">
    <citation type="journal article" date="2012" name="PLoS ONE">
        <title>Gene sets for utilization of primary and secondary nutrition supplies in the distal gut of endangered iberian lynx.</title>
        <authorList>
            <person name="Alcaide M."/>
            <person name="Messina E."/>
            <person name="Richter M."/>
            <person name="Bargiela R."/>
            <person name="Peplies J."/>
            <person name="Huws S.A."/>
            <person name="Newbold C.J."/>
            <person name="Golyshin P.N."/>
            <person name="Simon M.A."/>
            <person name="Lopez G."/>
            <person name="Yakimov M.M."/>
            <person name="Ferrer M."/>
        </authorList>
    </citation>
    <scope>NUCLEOTIDE SEQUENCE</scope>
</reference>
<dbReference type="EMBL" id="AMCI01001599">
    <property type="protein sequence ID" value="EJX05045.1"/>
    <property type="molecule type" value="Genomic_DNA"/>
</dbReference>
<accession>J9GWP1</accession>
<comment type="caution">
    <text evidence="1">The sequence shown here is derived from an EMBL/GenBank/DDBJ whole genome shotgun (WGS) entry which is preliminary data.</text>
</comment>
<organism evidence="1">
    <name type="scientific">gut metagenome</name>
    <dbReference type="NCBI Taxonomy" id="749906"/>
    <lineage>
        <taxon>unclassified sequences</taxon>
        <taxon>metagenomes</taxon>
        <taxon>organismal metagenomes</taxon>
    </lineage>
</organism>
<evidence type="ECO:0000313" key="1">
    <source>
        <dbReference type="EMBL" id="EJX05045.1"/>
    </source>
</evidence>
<sequence>IDVNLKNRFFPIVELGFGNSNVEGDKGIKYKTKAPYFRLGMDYNAFYKKKHGHMLMVGARYGISSFNYDIHAIGVNDPIFGGSIGNPNLEDNIWGGSLPFEYHDMKATLHWLEICLGIRAHIWKNVYMGWSLRMKYKLSESLDPHGNPFQVPGYGKYGPNTIGVTYTITYKLPF</sequence>
<dbReference type="AlphaFoldDB" id="J9GWP1"/>
<name>J9GWP1_9ZZZZ</name>
<dbReference type="Pfam" id="PF19515">
    <property type="entry name" value="DUF6048"/>
    <property type="match status" value="1"/>
</dbReference>
<feature type="non-terminal residue" evidence="1">
    <location>
        <position position="1"/>
    </location>
</feature>
<dbReference type="InterPro" id="IPR046111">
    <property type="entry name" value="DUF6048"/>
</dbReference>
<proteinExistence type="predicted"/>
<protein>
    <submittedName>
        <fullName evidence="1">Uncharacterized protein</fullName>
    </submittedName>
</protein>
<gene>
    <name evidence="1" type="ORF">EVA_06847</name>
</gene>